<keyword evidence="1 3" id="KW-0378">Hydrolase</keyword>
<keyword evidence="4" id="KW-1185">Reference proteome</keyword>
<accession>A0ABU4DUH2</accession>
<dbReference type="PANTHER" id="PTHR22946">
    <property type="entry name" value="DIENELACTONE HYDROLASE DOMAIN-CONTAINING PROTEIN-RELATED"/>
    <property type="match status" value="1"/>
</dbReference>
<dbReference type="Gene3D" id="3.40.50.1820">
    <property type="entry name" value="alpha/beta hydrolase"/>
    <property type="match status" value="1"/>
</dbReference>
<protein>
    <submittedName>
        <fullName evidence="3">Alpha/beta fold hydrolase</fullName>
    </submittedName>
</protein>
<gene>
    <name evidence="3" type="ORF">ORD21_13170</name>
</gene>
<dbReference type="GO" id="GO:0016787">
    <property type="term" value="F:hydrolase activity"/>
    <property type="evidence" value="ECO:0007669"/>
    <property type="project" value="UniProtKB-KW"/>
</dbReference>
<name>A0ABU4DUH2_9DEIO</name>
<feature type="domain" description="Serine aminopeptidase S33" evidence="2">
    <location>
        <begin position="44"/>
        <end position="166"/>
    </location>
</feature>
<organism evidence="3 4">
    <name type="scientific">Deinococcus arenicola</name>
    <dbReference type="NCBI Taxonomy" id="2994950"/>
    <lineage>
        <taxon>Bacteria</taxon>
        <taxon>Thermotogati</taxon>
        <taxon>Deinococcota</taxon>
        <taxon>Deinococci</taxon>
        <taxon>Deinococcales</taxon>
        <taxon>Deinococcaceae</taxon>
        <taxon>Deinococcus</taxon>
    </lineage>
</organism>
<sequence>MTRPFSPADPHATPTANGQPYRVERRILARIPCLLELPPEGETVRAVCLVYHGAWAAKEGKLGVYSALATQGMAVVIPDAPLHGERQTDTPPGLNAREYVWESVRRSVAESGALLDALAELYGPLPASVIGSSMGGYVALTLARTEPRVNRAAALITSGVWNEPEVKQAEARAFLEVNRPNTHADSFPPTPLLLASGDSDPTFPLETHHSPTATALRAAYGQAGYADHFHERTFAGVGHYTSQGMRDAVLDFLTPAFTIKLL</sequence>
<dbReference type="InterPro" id="IPR029058">
    <property type="entry name" value="AB_hydrolase_fold"/>
</dbReference>
<dbReference type="InterPro" id="IPR022742">
    <property type="entry name" value="Hydrolase_4"/>
</dbReference>
<dbReference type="Pfam" id="PF12146">
    <property type="entry name" value="Hydrolase_4"/>
    <property type="match status" value="1"/>
</dbReference>
<comment type="caution">
    <text evidence="3">The sequence shown here is derived from an EMBL/GenBank/DDBJ whole genome shotgun (WGS) entry which is preliminary data.</text>
</comment>
<dbReference type="SUPFAM" id="SSF53474">
    <property type="entry name" value="alpha/beta-Hydrolases"/>
    <property type="match status" value="1"/>
</dbReference>
<dbReference type="PANTHER" id="PTHR22946:SF9">
    <property type="entry name" value="POLYKETIDE TRANSFERASE AF380"/>
    <property type="match status" value="1"/>
</dbReference>
<evidence type="ECO:0000313" key="4">
    <source>
        <dbReference type="Proteomes" id="UP001276150"/>
    </source>
</evidence>
<proteinExistence type="predicted"/>
<evidence type="ECO:0000313" key="3">
    <source>
        <dbReference type="EMBL" id="MDV6375545.1"/>
    </source>
</evidence>
<dbReference type="EMBL" id="JAPMIV010000029">
    <property type="protein sequence ID" value="MDV6375545.1"/>
    <property type="molecule type" value="Genomic_DNA"/>
</dbReference>
<evidence type="ECO:0000256" key="1">
    <source>
        <dbReference type="ARBA" id="ARBA00022801"/>
    </source>
</evidence>
<reference evidence="3 4" key="1">
    <citation type="submission" date="2022-11" db="EMBL/GenBank/DDBJ databases">
        <title>Deinococcus ZS9-10, Low Temperature and Draught-tolerating, UV-resistant Bacteria from Continental Antarctica.</title>
        <authorList>
            <person name="Cheng L."/>
        </authorList>
    </citation>
    <scope>NUCLEOTIDE SEQUENCE [LARGE SCALE GENOMIC DNA]</scope>
    <source>
        <strain evidence="3 4">ZS9-10</strain>
    </source>
</reference>
<dbReference type="Proteomes" id="UP001276150">
    <property type="component" value="Unassembled WGS sequence"/>
</dbReference>
<dbReference type="InterPro" id="IPR050261">
    <property type="entry name" value="FrsA_esterase"/>
</dbReference>
<dbReference type="RefSeq" id="WP_317640887.1">
    <property type="nucleotide sequence ID" value="NZ_JAPMIV010000029.1"/>
</dbReference>
<evidence type="ECO:0000259" key="2">
    <source>
        <dbReference type="Pfam" id="PF12146"/>
    </source>
</evidence>